<dbReference type="Proteomes" id="UP001229486">
    <property type="component" value="Unassembled WGS sequence"/>
</dbReference>
<feature type="binding site" evidence="4">
    <location>
        <position position="124"/>
    </location>
    <ligand>
        <name>substrate</name>
    </ligand>
</feature>
<keyword evidence="2 5" id="KW-0479">Metal-binding</keyword>
<sequence length="283" mass="29644">MPTNLRSWLFTPATRPERFAKAASVASDVLILDLEDSVALSDKDRARSIALQTLNAASDGPARVIRVNAFGTRTGLADLTAILESKATPDLLLLPKVESPVQLQILDRLLTEAGASTALVALIESARGVDAAHESLLAAPRLRAVMLGAADLAADYGCDGRAPNLLIARARLISAAARACVDAIDSPWFDLHDDAGFQRDVEQAVEMGFVGKAAIHPRQVATINSAFTPTVEQVEHARSVLAVNAAGVGLLDGAMIDEAVARKARRVLAAAGLSTSPEGAHHG</sequence>
<gene>
    <name evidence="7" type="ORF">J2793_006508</name>
</gene>
<protein>
    <submittedName>
        <fullName evidence="7">(S)-citramalyl-CoA lyase</fullName>
        <ecNumber evidence="7">4.1.3.25</ecNumber>
    </submittedName>
</protein>
<proteinExistence type="predicted"/>
<reference evidence="7" key="1">
    <citation type="submission" date="2023-07" db="EMBL/GenBank/DDBJ databases">
        <title>Sorghum-associated microbial communities from plants grown in Nebraska, USA.</title>
        <authorList>
            <person name="Schachtman D."/>
        </authorList>
    </citation>
    <scope>NUCLEOTIDE SEQUENCE</scope>
    <source>
        <strain evidence="7">DS1061</strain>
    </source>
</reference>
<dbReference type="Gene3D" id="3.20.20.60">
    <property type="entry name" value="Phosphoenolpyruvate-binding domains"/>
    <property type="match status" value="1"/>
</dbReference>
<feature type="domain" description="HpcH/HpaI aldolase/citrate lyase" evidence="6">
    <location>
        <begin position="6"/>
        <end position="217"/>
    </location>
</feature>
<dbReference type="PIRSF" id="PIRSF015582">
    <property type="entry name" value="Cit_lyase_B"/>
    <property type="match status" value="1"/>
</dbReference>
<dbReference type="Pfam" id="PF03328">
    <property type="entry name" value="HpcH_HpaI"/>
    <property type="match status" value="1"/>
</dbReference>
<dbReference type="PANTHER" id="PTHR32308">
    <property type="entry name" value="LYASE BETA SUBUNIT, PUTATIVE (AFU_ORTHOLOGUE AFUA_4G13030)-RELATED"/>
    <property type="match status" value="1"/>
</dbReference>
<evidence type="ECO:0000256" key="2">
    <source>
        <dbReference type="ARBA" id="ARBA00022723"/>
    </source>
</evidence>
<organism evidence="7 8">
    <name type="scientific">Paraburkholderia caledonica</name>
    <dbReference type="NCBI Taxonomy" id="134536"/>
    <lineage>
        <taxon>Bacteria</taxon>
        <taxon>Pseudomonadati</taxon>
        <taxon>Pseudomonadota</taxon>
        <taxon>Betaproteobacteria</taxon>
        <taxon>Burkholderiales</taxon>
        <taxon>Burkholderiaceae</taxon>
        <taxon>Paraburkholderia</taxon>
    </lineage>
</organism>
<evidence type="ECO:0000259" key="6">
    <source>
        <dbReference type="Pfam" id="PF03328"/>
    </source>
</evidence>
<dbReference type="InterPro" id="IPR005000">
    <property type="entry name" value="Aldolase/citrate-lyase_domain"/>
</dbReference>
<feature type="binding site" evidence="4">
    <location>
        <position position="66"/>
    </location>
    <ligand>
        <name>substrate</name>
    </ligand>
</feature>
<evidence type="ECO:0000256" key="1">
    <source>
        <dbReference type="ARBA" id="ARBA00001946"/>
    </source>
</evidence>
<dbReference type="SUPFAM" id="SSF51621">
    <property type="entry name" value="Phosphoenolpyruvate/pyruvate domain"/>
    <property type="match status" value="1"/>
</dbReference>
<comment type="caution">
    <text evidence="7">The sequence shown here is derived from an EMBL/GenBank/DDBJ whole genome shotgun (WGS) entry which is preliminary data.</text>
</comment>
<evidence type="ECO:0000256" key="5">
    <source>
        <dbReference type="PIRSR" id="PIRSR015582-2"/>
    </source>
</evidence>
<dbReference type="AlphaFoldDB" id="A0AB73IM22"/>
<dbReference type="InterPro" id="IPR015813">
    <property type="entry name" value="Pyrv/PenolPyrv_kinase-like_dom"/>
</dbReference>
<dbReference type="GO" id="GO:0047777">
    <property type="term" value="F:(S)-citramalyl-CoA lyase activity"/>
    <property type="evidence" value="ECO:0007669"/>
    <property type="project" value="UniProtKB-EC"/>
</dbReference>
<accession>A0AB73IM22</accession>
<name>A0AB73IM22_9BURK</name>
<dbReference type="EMBL" id="JAURTK010000015">
    <property type="protein sequence ID" value="MDP9651033.1"/>
    <property type="molecule type" value="Genomic_DNA"/>
</dbReference>
<keyword evidence="7" id="KW-0456">Lyase</keyword>
<evidence type="ECO:0000256" key="4">
    <source>
        <dbReference type="PIRSR" id="PIRSR015582-1"/>
    </source>
</evidence>
<evidence type="ECO:0000313" key="8">
    <source>
        <dbReference type="Proteomes" id="UP001229486"/>
    </source>
</evidence>
<keyword evidence="3 5" id="KW-0460">Magnesium</keyword>
<feature type="binding site" evidence="5">
    <location>
        <position position="151"/>
    </location>
    <ligand>
        <name>Mg(2+)</name>
        <dbReference type="ChEBI" id="CHEBI:18420"/>
    </ligand>
</feature>
<dbReference type="EC" id="4.1.3.25" evidence="7"/>
<dbReference type="InterPro" id="IPR040442">
    <property type="entry name" value="Pyrv_kinase-like_dom_sf"/>
</dbReference>
<dbReference type="RefSeq" id="WP_392395754.1">
    <property type="nucleotide sequence ID" value="NZ_JAURTK010000015.1"/>
</dbReference>
<feature type="binding site" evidence="5">
    <location>
        <position position="124"/>
    </location>
    <ligand>
        <name>Mg(2+)</name>
        <dbReference type="ChEBI" id="CHEBI:18420"/>
    </ligand>
</feature>
<comment type="cofactor">
    <cofactor evidence="1">
        <name>Mg(2+)</name>
        <dbReference type="ChEBI" id="CHEBI:18420"/>
    </cofactor>
</comment>
<dbReference type="GO" id="GO:0006107">
    <property type="term" value="P:oxaloacetate metabolic process"/>
    <property type="evidence" value="ECO:0007669"/>
    <property type="project" value="TreeGrafter"/>
</dbReference>
<evidence type="ECO:0000256" key="3">
    <source>
        <dbReference type="ARBA" id="ARBA00022842"/>
    </source>
</evidence>
<dbReference type="InterPro" id="IPR011206">
    <property type="entry name" value="Citrate_lyase_beta/mcl1/mcl2"/>
</dbReference>
<dbReference type="PANTHER" id="PTHR32308:SF0">
    <property type="entry name" value="HPCH_HPAI ALDOLASE_CITRATE LYASE DOMAIN-CONTAINING PROTEIN"/>
    <property type="match status" value="1"/>
</dbReference>
<dbReference type="GO" id="GO:0000287">
    <property type="term" value="F:magnesium ion binding"/>
    <property type="evidence" value="ECO:0007669"/>
    <property type="project" value="TreeGrafter"/>
</dbReference>
<evidence type="ECO:0000313" key="7">
    <source>
        <dbReference type="EMBL" id="MDP9651033.1"/>
    </source>
</evidence>